<dbReference type="Pfam" id="PF12663">
    <property type="entry name" value="DUF3788"/>
    <property type="match status" value="1"/>
</dbReference>
<dbReference type="HOGENOM" id="CLU_125862_0_0_0"/>
<accession>B1ZX09</accession>
<protein>
    <recommendedName>
        <fullName evidence="3">DUF3788 domain-containing protein</fullName>
    </recommendedName>
</protein>
<evidence type="ECO:0008006" key="3">
    <source>
        <dbReference type="Google" id="ProtNLM"/>
    </source>
</evidence>
<keyword evidence="2" id="KW-1185">Reference proteome</keyword>
<dbReference type="EMBL" id="CP001032">
    <property type="protein sequence ID" value="ACB75120.1"/>
    <property type="molecule type" value="Genomic_DNA"/>
</dbReference>
<dbReference type="eggNOG" id="ENOG5030KFQ">
    <property type="taxonomic scope" value="Bacteria"/>
</dbReference>
<dbReference type="RefSeq" id="WP_012374657.1">
    <property type="nucleotide sequence ID" value="NC_010571.1"/>
</dbReference>
<reference evidence="1 2" key="1">
    <citation type="journal article" date="2011" name="J. Bacteriol.">
        <title>Genome sequence of the verrucomicrobium Opitutus terrae PB90-1, an abundant inhabitant of rice paddy soil ecosystems.</title>
        <authorList>
            <person name="van Passel M.W."/>
            <person name="Kant R."/>
            <person name="Palva A."/>
            <person name="Copeland A."/>
            <person name="Lucas S."/>
            <person name="Lapidus A."/>
            <person name="Glavina del Rio T."/>
            <person name="Pitluck S."/>
            <person name="Goltsman E."/>
            <person name="Clum A."/>
            <person name="Sun H."/>
            <person name="Schmutz J."/>
            <person name="Larimer F.W."/>
            <person name="Land M.L."/>
            <person name="Hauser L."/>
            <person name="Kyrpides N."/>
            <person name="Mikhailova N."/>
            <person name="Richardson P.P."/>
            <person name="Janssen P.H."/>
            <person name="de Vos W.M."/>
            <person name="Smidt H."/>
        </authorList>
    </citation>
    <scope>NUCLEOTIDE SEQUENCE [LARGE SCALE GENOMIC DNA]</scope>
    <source>
        <strain evidence="2">DSM 11246 / JCM 15787 / PB90-1</strain>
    </source>
</reference>
<evidence type="ECO:0000313" key="2">
    <source>
        <dbReference type="Proteomes" id="UP000007013"/>
    </source>
</evidence>
<sequence length="149" mass="16981">MPTTRLTDRAAPPTPDDLAYFLGQTAFERWNQMLTRIDALYPALFAPDWIYGGAKHGWALRFKKSKSFCTLIPEDGRVSIQIVFGADERAKMVTTRRRLTAASRKAYDNARAFHDGKWLYLTLSSAAVVEDVFQMLAVKRKPRRLMPIA</sequence>
<name>B1ZX09_OPITP</name>
<evidence type="ECO:0000313" key="1">
    <source>
        <dbReference type="EMBL" id="ACB75120.1"/>
    </source>
</evidence>
<dbReference type="AlphaFoldDB" id="B1ZX09"/>
<proteinExistence type="predicted"/>
<organism evidence="1 2">
    <name type="scientific">Opitutus terrae (strain DSM 11246 / JCM 15787 / PB90-1)</name>
    <dbReference type="NCBI Taxonomy" id="452637"/>
    <lineage>
        <taxon>Bacteria</taxon>
        <taxon>Pseudomonadati</taxon>
        <taxon>Verrucomicrobiota</taxon>
        <taxon>Opitutia</taxon>
        <taxon>Opitutales</taxon>
        <taxon>Opitutaceae</taxon>
        <taxon>Opitutus</taxon>
    </lineage>
</organism>
<dbReference type="KEGG" id="ote:Oter_1837"/>
<dbReference type="Proteomes" id="UP000007013">
    <property type="component" value="Chromosome"/>
</dbReference>
<gene>
    <name evidence="1" type="ordered locus">Oter_1837</name>
</gene>
<dbReference type="OrthoDB" id="9090890at2"/>
<dbReference type="STRING" id="452637.Oter_1837"/>
<dbReference type="InterPro" id="IPR024265">
    <property type="entry name" value="DUF3788"/>
</dbReference>